<evidence type="ECO:0000313" key="3">
    <source>
        <dbReference type="EMBL" id="PAA54839.1"/>
    </source>
</evidence>
<dbReference type="PANTHER" id="PTHR12490:SF4">
    <property type="entry name" value="GSK3B-INTERACTING PROTEIN"/>
    <property type="match status" value="1"/>
</dbReference>
<evidence type="ECO:0000313" key="4">
    <source>
        <dbReference type="Proteomes" id="UP000215902"/>
    </source>
</evidence>
<dbReference type="PANTHER" id="PTHR12490">
    <property type="entry name" value="GSK3B-INTERACTING PROTEIN"/>
    <property type="match status" value="1"/>
</dbReference>
<dbReference type="InterPro" id="IPR007967">
    <property type="entry name" value="GSKIP_dom"/>
</dbReference>
<name>A0A267E1X1_9PLAT</name>
<dbReference type="Pfam" id="PF05303">
    <property type="entry name" value="GSKIP_dom"/>
    <property type="match status" value="1"/>
</dbReference>
<sequence>MSDVKSCLDEAQAAVREVAFAVSSIEMSSALPAGGSEAFLNIVTLEGRRMCVRIGEEGFRVVSDQPDCQDTPAPACYETVYALLSDLSEGFRSAFSGALSARLLDLTAAADADKN</sequence>
<dbReference type="GO" id="GO:0051018">
    <property type="term" value="F:protein kinase A binding"/>
    <property type="evidence" value="ECO:0007669"/>
    <property type="project" value="TreeGrafter"/>
</dbReference>
<gene>
    <name evidence="3" type="ORF">BOX15_Mlig007812g1</name>
</gene>
<dbReference type="EMBL" id="NIVC01002852">
    <property type="protein sequence ID" value="PAA54839.1"/>
    <property type="molecule type" value="Genomic_DNA"/>
</dbReference>
<dbReference type="InterPro" id="IPR023231">
    <property type="entry name" value="GSKIP_dom_sf"/>
</dbReference>
<dbReference type="GO" id="GO:0005737">
    <property type="term" value="C:cytoplasm"/>
    <property type="evidence" value="ECO:0007669"/>
    <property type="project" value="TreeGrafter"/>
</dbReference>
<dbReference type="Gene3D" id="3.30.2280.10">
    <property type="entry name" value="Hypothetical protein (hspc210)"/>
    <property type="match status" value="1"/>
</dbReference>
<dbReference type="AlphaFoldDB" id="A0A267E1X1"/>
<dbReference type="OrthoDB" id="5804279at2759"/>
<evidence type="ECO:0000259" key="2">
    <source>
        <dbReference type="Pfam" id="PF05303"/>
    </source>
</evidence>
<dbReference type="GO" id="GO:0019207">
    <property type="term" value="F:kinase regulator activity"/>
    <property type="evidence" value="ECO:0007669"/>
    <property type="project" value="TreeGrafter"/>
</dbReference>
<comment type="similarity">
    <text evidence="1">Belongs to the GSKIP family.</text>
</comment>
<proteinExistence type="inferred from homology"/>
<dbReference type="Proteomes" id="UP000215902">
    <property type="component" value="Unassembled WGS sequence"/>
</dbReference>
<protein>
    <recommendedName>
        <fullName evidence="2">GSKIP domain-containing protein</fullName>
    </recommendedName>
</protein>
<dbReference type="InterPro" id="IPR037395">
    <property type="entry name" value="GSKIP"/>
</dbReference>
<dbReference type="GO" id="GO:0060828">
    <property type="term" value="P:regulation of canonical Wnt signaling pathway"/>
    <property type="evidence" value="ECO:0007669"/>
    <property type="project" value="InterPro"/>
</dbReference>
<organism evidence="3 4">
    <name type="scientific">Macrostomum lignano</name>
    <dbReference type="NCBI Taxonomy" id="282301"/>
    <lineage>
        <taxon>Eukaryota</taxon>
        <taxon>Metazoa</taxon>
        <taxon>Spiralia</taxon>
        <taxon>Lophotrochozoa</taxon>
        <taxon>Platyhelminthes</taxon>
        <taxon>Rhabditophora</taxon>
        <taxon>Macrostomorpha</taxon>
        <taxon>Macrostomida</taxon>
        <taxon>Macrostomidae</taxon>
        <taxon>Macrostomum</taxon>
    </lineage>
</organism>
<dbReference type="SUPFAM" id="SSF103107">
    <property type="entry name" value="Hypothetical protein c14orf129, hspc210"/>
    <property type="match status" value="1"/>
</dbReference>
<evidence type="ECO:0000256" key="1">
    <source>
        <dbReference type="ARBA" id="ARBA00009571"/>
    </source>
</evidence>
<reference evidence="3 4" key="1">
    <citation type="submission" date="2017-06" db="EMBL/GenBank/DDBJ databases">
        <title>A platform for efficient transgenesis in Macrostomum lignano, a flatworm model organism for stem cell research.</title>
        <authorList>
            <person name="Berezikov E."/>
        </authorList>
    </citation>
    <scope>NUCLEOTIDE SEQUENCE [LARGE SCALE GENOMIC DNA]</scope>
    <source>
        <strain evidence="3">DV1</strain>
        <tissue evidence="3">Whole organism</tissue>
    </source>
</reference>
<comment type="caution">
    <text evidence="3">The sequence shown here is derived from an EMBL/GenBank/DDBJ whole genome shotgun (WGS) entry which is preliminary data.</text>
</comment>
<feature type="domain" description="GSKIP" evidence="2">
    <location>
        <begin position="8"/>
        <end position="105"/>
    </location>
</feature>
<accession>A0A267E1X1</accession>
<dbReference type="STRING" id="282301.A0A267E1X1"/>
<keyword evidence="4" id="KW-1185">Reference proteome</keyword>